<sequence length="504" mass="55259">MESMLIARRLAAIAALLSHHDGMSPSAIGQHPDMVAGYERTCAEVSALLNLAPAAAGRQVHYAEVLDIRLPKVAAVFGVGGIDWRSVQIIIDRTDLVDEDLIAGLDDQLAARVTNWSSWSRQRVINAVDAAVLAIDNDAVRQRRKEADGDRYIWVGPDQDGMARIDGKVAAANATAFDRRLTELAQAVCPGDPRSLEQRRVDALDALTEGRTLACECESNDCPARNADAPPRPSGTRVILNVIATADTIAGTSDRPGYLDGFGVIDAEQVRQLADVATQRRLDATVAAQAALSYQPSAALARAVRCRDLTCRFPGCHRRATICDLDHTIPFNHANPAAGGQTVASNMKCLCRFHHRMKTFTGWLDKQLPDGTVIWTSPGGKTFTTKPGSAEVIPELPDALSRIEQRPLPQRCANRATQRAAQVTRIRRDNRVRHAANQLHEARQSEIRERKRRNRARDLLFILSGKPSTSPYGTWVNEPHQPEELPPDWQPPPPPPPLPDDPPF</sequence>
<dbReference type="EMBL" id="JAYJJR010000015">
    <property type="protein sequence ID" value="MEB3023317.1"/>
    <property type="molecule type" value="Genomic_DNA"/>
</dbReference>
<name>A0ABU5XM23_9MYCO</name>
<keyword evidence="4" id="KW-1185">Reference proteome</keyword>
<evidence type="ECO:0000313" key="4">
    <source>
        <dbReference type="Proteomes" id="UP001299596"/>
    </source>
</evidence>
<dbReference type="InterPro" id="IPR003615">
    <property type="entry name" value="HNH_nuc"/>
</dbReference>
<feature type="region of interest" description="Disordered" evidence="1">
    <location>
        <begin position="464"/>
        <end position="504"/>
    </location>
</feature>
<dbReference type="Proteomes" id="UP001299596">
    <property type="component" value="Unassembled WGS sequence"/>
</dbReference>
<gene>
    <name evidence="3" type="ORF">K6T79_19925</name>
</gene>
<proteinExistence type="predicted"/>
<feature type="domain" description="HNH nuclease" evidence="2">
    <location>
        <begin position="299"/>
        <end position="356"/>
    </location>
</feature>
<dbReference type="InterPro" id="IPR003870">
    <property type="entry name" value="DUF222"/>
</dbReference>
<feature type="compositionally biased region" description="Pro residues" evidence="1">
    <location>
        <begin position="488"/>
        <end position="504"/>
    </location>
</feature>
<evidence type="ECO:0000313" key="3">
    <source>
        <dbReference type="EMBL" id="MEB3023317.1"/>
    </source>
</evidence>
<comment type="caution">
    <text evidence="3">The sequence shown here is derived from an EMBL/GenBank/DDBJ whole genome shotgun (WGS) entry which is preliminary data.</text>
</comment>
<dbReference type="CDD" id="cd00085">
    <property type="entry name" value="HNHc"/>
    <property type="match status" value="1"/>
</dbReference>
<organism evidence="3 4">
    <name type="scientific">[Mycobacterium] crassicus</name>
    <dbReference type="NCBI Taxonomy" id="2872309"/>
    <lineage>
        <taxon>Bacteria</taxon>
        <taxon>Bacillati</taxon>
        <taxon>Actinomycetota</taxon>
        <taxon>Actinomycetes</taxon>
        <taxon>Mycobacteriales</taxon>
        <taxon>Mycobacteriaceae</taxon>
        <taxon>Mycolicibacter</taxon>
    </lineage>
</organism>
<evidence type="ECO:0000256" key="1">
    <source>
        <dbReference type="SAM" id="MobiDB-lite"/>
    </source>
</evidence>
<accession>A0ABU5XM23</accession>
<reference evidence="3 4" key="1">
    <citation type="submission" date="2023-12" db="EMBL/GenBank/DDBJ databases">
        <title>Description of new species of Mycobacterium terrae complex isolated from sewage at the Sao Paulo Zoological Park Foundation in Brazil.</title>
        <authorList>
            <person name="Romagnoli C.L."/>
            <person name="Conceicao E.C."/>
            <person name="Machado E."/>
            <person name="Barreto L.B.P.F."/>
            <person name="Sharma A."/>
            <person name="Silva N.M."/>
            <person name="Marques L.E."/>
            <person name="Juliana M.A."/>
            <person name="Lourenco M.C.S."/>
            <person name="Digiampietri L.A."/>
            <person name="Suffys P.N."/>
            <person name="Viana-Niero C."/>
        </authorList>
    </citation>
    <scope>NUCLEOTIDE SEQUENCE [LARGE SCALE GENOMIC DNA]</scope>
    <source>
        <strain evidence="3 4">MYC098</strain>
    </source>
</reference>
<dbReference type="Pfam" id="PF02720">
    <property type="entry name" value="DUF222"/>
    <property type="match status" value="1"/>
</dbReference>
<evidence type="ECO:0000259" key="2">
    <source>
        <dbReference type="SMART" id="SM00507"/>
    </source>
</evidence>
<dbReference type="SMART" id="SM00507">
    <property type="entry name" value="HNHc"/>
    <property type="match status" value="1"/>
</dbReference>
<protein>
    <submittedName>
        <fullName evidence="3">DUF222 domain-containing protein</fullName>
    </submittedName>
</protein>